<evidence type="ECO:0000256" key="5">
    <source>
        <dbReference type="ARBA" id="ARBA00023054"/>
    </source>
</evidence>
<name>A0A1Y1WH45_9FUNG</name>
<dbReference type="InterPro" id="IPR041741">
    <property type="entry name" value="SMC3_ABC_euk"/>
</dbReference>
<feature type="coiled-coil region" evidence="8">
    <location>
        <begin position="945"/>
        <end position="976"/>
    </location>
</feature>
<dbReference type="SUPFAM" id="SSF75553">
    <property type="entry name" value="Smc hinge domain"/>
    <property type="match status" value="1"/>
</dbReference>
<feature type="region of interest" description="Disordered" evidence="9">
    <location>
        <begin position="989"/>
        <end position="1009"/>
    </location>
</feature>
<feature type="coiled-coil region" evidence="8">
    <location>
        <begin position="705"/>
        <end position="776"/>
    </location>
</feature>
<keyword evidence="12" id="KW-1185">Reference proteome</keyword>
<dbReference type="STRING" id="61395.A0A1Y1WH45"/>
<evidence type="ECO:0000313" key="11">
    <source>
        <dbReference type="EMBL" id="ORX72658.1"/>
    </source>
</evidence>
<keyword evidence="6" id="KW-0539">Nucleus</keyword>
<feature type="domain" description="SMC hinge" evidence="10">
    <location>
        <begin position="492"/>
        <end position="589"/>
    </location>
</feature>
<evidence type="ECO:0000256" key="9">
    <source>
        <dbReference type="SAM" id="MobiDB-lite"/>
    </source>
</evidence>
<dbReference type="PIRSF" id="PIRSF005719">
    <property type="entry name" value="SMC"/>
    <property type="match status" value="1"/>
</dbReference>
<dbReference type="GO" id="GO:0007059">
    <property type="term" value="P:chromosome segregation"/>
    <property type="evidence" value="ECO:0007669"/>
    <property type="project" value="UniProtKB-ARBA"/>
</dbReference>
<dbReference type="InterPro" id="IPR036277">
    <property type="entry name" value="SMC_hinge_sf"/>
</dbReference>
<keyword evidence="7" id="KW-0131">Cell cycle</keyword>
<feature type="coiled-coil region" evidence="8">
    <location>
        <begin position="811"/>
        <end position="873"/>
    </location>
</feature>
<dbReference type="GO" id="GO:0016887">
    <property type="term" value="F:ATP hydrolysis activity"/>
    <property type="evidence" value="ECO:0007669"/>
    <property type="project" value="InterPro"/>
</dbReference>
<keyword evidence="3" id="KW-0132">Cell division</keyword>
<dbReference type="Gene3D" id="1.20.1060.20">
    <property type="match status" value="1"/>
</dbReference>
<feature type="compositionally biased region" description="Basic and acidic residues" evidence="9">
    <location>
        <begin position="413"/>
        <end position="426"/>
    </location>
</feature>
<accession>A0A1Y1WH45</accession>
<organism evidence="11 12">
    <name type="scientific">Linderina pennispora</name>
    <dbReference type="NCBI Taxonomy" id="61395"/>
    <lineage>
        <taxon>Eukaryota</taxon>
        <taxon>Fungi</taxon>
        <taxon>Fungi incertae sedis</taxon>
        <taxon>Zoopagomycota</taxon>
        <taxon>Kickxellomycotina</taxon>
        <taxon>Kickxellomycetes</taxon>
        <taxon>Kickxellales</taxon>
        <taxon>Kickxellaceae</taxon>
        <taxon>Linderina</taxon>
    </lineage>
</organism>
<evidence type="ECO:0000256" key="8">
    <source>
        <dbReference type="SAM" id="Coils"/>
    </source>
</evidence>
<evidence type="ECO:0000256" key="3">
    <source>
        <dbReference type="ARBA" id="ARBA00022618"/>
    </source>
</evidence>
<dbReference type="Pfam" id="PF02463">
    <property type="entry name" value="SMC_N"/>
    <property type="match status" value="1"/>
</dbReference>
<keyword evidence="5 8" id="KW-0175">Coiled coil</keyword>
<gene>
    <name evidence="11" type="ORF">DL89DRAFT_264868</name>
</gene>
<comment type="caution">
    <text evidence="11">The sequence shown here is derived from an EMBL/GenBank/DDBJ whole genome shotgun (WGS) entry which is preliminary data.</text>
</comment>
<dbReference type="InterPro" id="IPR003395">
    <property type="entry name" value="RecF/RecN/SMC_N"/>
</dbReference>
<dbReference type="GO" id="GO:0005694">
    <property type="term" value="C:chromosome"/>
    <property type="evidence" value="ECO:0007669"/>
    <property type="project" value="InterPro"/>
</dbReference>
<comment type="similarity">
    <text evidence="2">Belongs to the SMC family. SMC3 subfamily.</text>
</comment>
<proteinExistence type="inferred from homology"/>
<sequence>MHIKRITIQGFKSYKDETTTDPLSPHHNVVVGRNGSGKSNFFSAVRFVLSDAYTNLGREERQALLHEGAGQATMSAFVEIVFDNTDNRFPTGKDETVVRRTIGLKKDDYSLDRKSSTRAEIASLLESAGFSRSNPYYIVPQGRVTSLTHAKDSERLALLKEARRASSLKIVEETERTRLKIAGGPGLDAEKAQLDKYRTLDRDRRALEYAIYALEQEDVAEQLDEIDAPASARQEECSALELRIAETEPAIRAARQQLEILQIEREQLATEAEEHARTRAKLESAIQDLEMDRSAGRQGITELRRSADALTRDVRARETELARVETNYTRALQAETVLRQEFDSNDRQRRLLQQKQGRSGHFNSKAERDHWLDRETVQLSASIEQLHVQYASAEQEQADLRQRSEQAAAKSTAARERADQGTERISEIQARDVQLREQRDAKISQRKELWRKEARLESELHDLKDELRRAERNIAGTGLAALAELRDSLGLPGIHGPLFELFDVDETYRTCVESIAGASLFHVVVDDDETATRVLAELNRRKLGRLTFMAAEPPAPILGHYNRRFHKALQHVFGRTIICPSLDVGSGYARSLNLTAVTLEGDKVDRRGELSGGFVARKGSRLQAARSLMQIRTRVQTAQTQAEQTLAALAVLDQEITQLHSELQALSAQLNQVGSDRVAAKQELKLLAREEAELRAFGEGATKSLQTLRAQQLTCEAELSALREERAQPFSRGLDATERQQLAQLVAQVDAQAAELAKLSSERADLEGRRNVLQNELALGLHLRLEEARGQLAQAVAENPDQALGVRSRELAKLEELQQTVSERLAGAHRELAAKQREITDLEMRLTETRASLERETRRAQKEMEQLEQCLAQRNLYMQKKNEYMRNIQDLGVLPEEAFRSFSRAQLPRLTKKLHKTNEKLKLFGHVNKKAFEQYTIFARQRESIQERKRELDQSAQAIHELIEQLDQRKDEAIERTFKQVSKYFRDRSTDRADMPVPDDDDEPMSSGESVENYIGVSIRVSFNSTTDEGLRMQQLSGGQKSLVALALIFAIQRCDPAPFYLFDEIDANLDAVYRTAVADMIYELSRNCQFVTTTFRPEMLVHADKFYGVTFENKVSHITTIAQDAAVSFIEEAQPS</sequence>
<dbReference type="SUPFAM" id="SSF57997">
    <property type="entry name" value="Tropomyosin"/>
    <property type="match status" value="1"/>
</dbReference>
<evidence type="ECO:0000259" key="10">
    <source>
        <dbReference type="SMART" id="SM00968"/>
    </source>
</evidence>
<dbReference type="InterPro" id="IPR010935">
    <property type="entry name" value="SMC_hinge"/>
</dbReference>
<dbReference type="InterPro" id="IPR027417">
    <property type="entry name" value="P-loop_NTPase"/>
</dbReference>
<dbReference type="CDD" id="cd03272">
    <property type="entry name" value="ABC_SMC3_euk"/>
    <property type="match status" value="1"/>
</dbReference>
<feature type="coiled-coil region" evidence="8">
    <location>
        <begin position="251"/>
        <end position="327"/>
    </location>
</feature>
<dbReference type="EMBL" id="MCFD01000002">
    <property type="protein sequence ID" value="ORX72658.1"/>
    <property type="molecule type" value="Genomic_DNA"/>
</dbReference>
<dbReference type="GO" id="GO:0005524">
    <property type="term" value="F:ATP binding"/>
    <property type="evidence" value="ECO:0007669"/>
    <property type="project" value="InterPro"/>
</dbReference>
<evidence type="ECO:0000256" key="7">
    <source>
        <dbReference type="ARBA" id="ARBA00023306"/>
    </source>
</evidence>
<dbReference type="Proteomes" id="UP000193922">
    <property type="component" value="Unassembled WGS sequence"/>
</dbReference>
<feature type="region of interest" description="Disordered" evidence="9">
    <location>
        <begin position="394"/>
        <end position="426"/>
    </location>
</feature>
<dbReference type="Gene3D" id="3.40.50.300">
    <property type="entry name" value="P-loop containing nucleotide triphosphate hydrolases"/>
    <property type="match status" value="2"/>
</dbReference>
<dbReference type="AlphaFoldDB" id="A0A1Y1WH45"/>
<comment type="subcellular location">
    <subcellularLocation>
        <location evidence="1">Nucleus</location>
    </subcellularLocation>
</comment>
<evidence type="ECO:0000256" key="4">
    <source>
        <dbReference type="ARBA" id="ARBA00022776"/>
    </source>
</evidence>
<keyword evidence="4" id="KW-0498">Mitosis</keyword>
<dbReference type="GeneID" id="63803062"/>
<evidence type="ECO:0000256" key="6">
    <source>
        <dbReference type="ARBA" id="ARBA00023242"/>
    </source>
</evidence>
<feature type="coiled-coil region" evidence="8">
    <location>
        <begin position="446"/>
        <end position="480"/>
    </location>
</feature>
<dbReference type="SMART" id="SM00968">
    <property type="entry name" value="SMC_hinge"/>
    <property type="match status" value="1"/>
</dbReference>
<dbReference type="GO" id="GO:0005634">
    <property type="term" value="C:nucleus"/>
    <property type="evidence" value="ECO:0007669"/>
    <property type="project" value="UniProtKB-SubCell"/>
</dbReference>
<dbReference type="Gene3D" id="3.30.70.1620">
    <property type="match status" value="1"/>
</dbReference>
<dbReference type="SUPFAM" id="SSF52540">
    <property type="entry name" value="P-loop containing nucleoside triphosphate hydrolases"/>
    <property type="match status" value="1"/>
</dbReference>
<dbReference type="OrthoDB" id="431497at2759"/>
<evidence type="ECO:0000313" key="12">
    <source>
        <dbReference type="Proteomes" id="UP000193922"/>
    </source>
</evidence>
<evidence type="ECO:0000256" key="1">
    <source>
        <dbReference type="ARBA" id="ARBA00004123"/>
    </source>
</evidence>
<protein>
    <submittedName>
        <fullName evidence="11">Putative chromosome segregation protein SudA</fullName>
    </submittedName>
</protein>
<dbReference type="PANTHER" id="PTHR43977">
    <property type="entry name" value="STRUCTURAL MAINTENANCE OF CHROMOSOMES PROTEIN 3"/>
    <property type="match status" value="1"/>
</dbReference>
<dbReference type="RefSeq" id="XP_040745998.1">
    <property type="nucleotide sequence ID" value="XM_040886414.1"/>
</dbReference>
<dbReference type="GO" id="GO:0051301">
    <property type="term" value="P:cell division"/>
    <property type="evidence" value="ECO:0007669"/>
    <property type="project" value="UniProtKB-KW"/>
</dbReference>
<dbReference type="GO" id="GO:0051276">
    <property type="term" value="P:chromosome organization"/>
    <property type="evidence" value="ECO:0007669"/>
    <property type="project" value="InterPro"/>
</dbReference>
<evidence type="ECO:0000256" key="2">
    <source>
        <dbReference type="ARBA" id="ARBA00005917"/>
    </source>
</evidence>
<reference evidence="11 12" key="1">
    <citation type="submission" date="2016-07" db="EMBL/GenBank/DDBJ databases">
        <title>Pervasive Adenine N6-methylation of Active Genes in Fungi.</title>
        <authorList>
            <consortium name="DOE Joint Genome Institute"/>
            <person name="Mondo S.J."/>
            <person name="Dannebaum R.O."/>
            <person name="Kuo R.C."/>
            <person name="Labutti K."/>
            <person name="Haridas S."/>
            <person name="Kuo A."/>
            <person name="Salamov A."/>
            <person name="Ahrendt S.R."/>
            <person name="Lipzen A."/>
            <person name="Sullivan W."/>
            <person name="Andreopoulos W.B."/>
            <person name="Clum A."/>
            <person name="Lindquist E."/>
            <person name="Daum C."/>
            <person name="Ramamoorthy G.K."/>
            <person name="Gryganskyi A."/>
            <person name="Culley D."/>
            <person name="Magnuson J.K."/>
            <person name="James T.Y."/>
            <person name="O'Malley M.A."/>
            <person name="Stajich J.E."/>
            <person name="Spatafora J.W."/>
            <person name="Visel A."/>
            <person name="Grigoriev I.V."/>
        </authorList>
    </citation>
    <scope>NUCLEOTIDE SEQUENCE [LARGE SCALE GENOMIC DNA]</scope>
    <source>
        <strain evidence="11 12">ATCC 12442</strain>
    </source>
</reference>
<dbReference type="InterPro" id="IPR024704">
    <property type="entry name" value="SMC"/>
</dbReference>
<dbReference type="Pfam" id="PF06470">
    <property type="entry name" value="SMC_hinge"/>
    <property type="match status" value="1"/>
</dbReference>